<protein>
    <submittedName>
        <fullName evidence="1">Uncharacterized protein</fullName>
    </submittedName>
</protein>
<accession>A0A1E1W6F2</accession>
<dbReference type="AlphaFoldDB" id="A0A1E1W6F2"/>
<dbReference type="EMBL" id="GDQN01008507">
    <property type="protein sequence ID" value="JAT82547.1"/>
    <property type="molecule type" value="Transcribed_RNA"/>
</dbReference>
<evidence type="ECO:0000313" key="1">
    <source>
        <dbReference type="EMBL" id="JAT82547.1"/>
    </source>
</evidence>
<reference evidence="1" key="1">
    <citation type="submission" date="2015-09" db="EMBL/GenBank/DDBJ databases">
        <title>De novo assembly of Pectinophora gossypiella (Pink Bollworm) gut transcriptome.</title>
        <authorList>
            <person name="Tassone E.E."/>
        </authorList>
    </citation>
    <scope>NUCLEOTIDE SEQUENCE</scope>
</reference>
<name>A0A1E1W6F2_PECGO</name>
<feature type="non-terminal residue" evidence="1">
    <location>
        <position position="1"/>
    </location>
</feature>
<feature type="non-terminal residue" evidence="1">
    <location>
        <position position="122"/>
    </location>
</feature>
<organism evidence="1">
    <name type="scientific">Pectinophora gossypiella</name>
    <name type="common">Cotton pink bollworm</name>
    <name type="synonym">Depressaria gossypiella</name>
    <dbReference type="NCBI Taxonomy" id="13191"/>
    <lineage>
        <taxon>Eukaryota</taxon>
        <taxon>Metazoa</taxon>
        <taxon>Ecdysozoa</taxon>
        <taxon>Arthropoda</taxon>
        <taxon>Hexapoda</taxon>
        <taxon>Insecta</taxon>
        <taxon>Pterygota</taxon>
        <taxon>Neoptera</taxon>
        <taxon>Endopterygota</taxon>
        <taxon>Lepidoptera</taxon>
        <taxon>Glossata</taxon>
        <taxon>Ditrysia</taxon>
        <taxon>Gelechioidea</taxon>
        <taxon>Gelechiidae</taxon>
        <taxon>Apatetrinae</taxon>
        <taxon>Pectinophora</taxon>
    </lineage>
</organism>
<sequence length="122" mass="13565">ALSVFTANVIECMQNAEDFEKTLKMLTDRVYVFGPNLEQCKEYQTVHSPSHQSTVKAYDELLSSYNATNMRQLEIELQDLYLRASKGCSKCIKACSNAISDACHGRDCSSGLKKKVKSGCKA</sequence>
<proteinExistence type="predicted"/>
<gene>
    <name evidence="1" type="ORF">g.750</name>
</gene>